<evidence type="ECO:0000259" key="17">
    <source>
        <dbReference type="PROSITE" id="PS51975"/>
    </source>
</evidence>
<dbReference type="GO" id="GO:0005737">
    <property type="term" value="C:cytoplasm"/>
    <property type="evidence" value="ECO:0007669"/>
    <property type="project" value="UniProtKB-SubCell"/>
</dbReference>
<dbReference type="InterPro" id="IPR024567">
    <property type="entry name" value="RNase_HII/HIII_dom"/>
</dbReference>
<name>A0A9D1PR93_9SPIO</name>
<evidence type="ECO:0000313" key="18">
    <source>
        <dbReference type="EMBL" id="HIV98211.1"/>
    </source>
</evidence>
<keyword evidence="11 14" id="KW-0255">Endonuclease</keyword>
<dbReference type="CDD" id="cd07182">
    <property type="entry name" value="RNase_HII_bacteria_HII_like"/>
    <property type="match status" value="1"/>
</dbReference>
<accession>A0A9D1PR93</accession>
<feature type="binding site" evidence="14 15">
    <location>
        <position position="113"/>
    </location>
    <ligand>
        <name>a divalent metal cation</name>
        <dbReference type="ChEBI" id="CHEBI:60240"/>
    </ligand>
</feature>
<dbReference type="GO" id="GO:0003723">
    <property type="term" value="F:RNA binding"/>
    <property type="evidence" value="ECO:0007669"/>
    <property type="project" value="UniProtKB-UniRule"/>
</dbReference>
<keyword evidence="12 14" id="KW-0378">Hydrolase</keyword>
<dbReference type="InterPro" id="IPR001352">
    <property type="entry name" value="RNase_HII/HIII"/>
</dbReference>
<keyword evidence="8 14" id="KW-0963">Cytoplasm</keyword>
<comment type="similarity">
    <text evidence="5 14 16">Belongs to the RNase HII family.</text>
</comment>
<protein>
    <recommendedName>
        <fullName evidence="7 14">Ribonuclease HII</fullName>
        <shortName evidence="14">RNase HII</shortName>
        <ecNumber evidence="6 14">3.1.26.4</ecNumber>
    </recommendedName>
</protein>
<organism evidence="18 19">
    <name type="scientific">Candidatus Ornithospirochaeta avicola</name>
    <dbReference type="NCBI Taxonomy" id="2840896"/>
    <lineage>
        <taxon>Bacteria</taxon>
        <taxon>Pseudomonadati</taxon>
        <taxon>Spirochaetota</taxon>
        <taxon>Spirochaetia</taxon>
        <taxon>Spirochaetales</taxon>
        <taxon>Spirochaetaceae</taxon>
        <taxon>Spirochaetaceae incertae sedis</taxon>
        <taxon>Candidatus Ornithospirochaeta</taxon>
    </lineage>
</organism>
<comment type="catalytic activity">
    <reaction evidence="1 14 15 16">
        <text>Endonucleolytic cleavage to 5'-phosphomonoester.</text>
        <dbReference type="EC" id="3.1.26.4"/>
    </reaction>
</comment>
<sequence length="205" mass="23218">MEELLFSMPEEKKTICGADEAGRGPLAGPVVAAAVILPPDFPFEILADSKKLTERKRLEAERIIKEKALFYSVTRLSHKIIDEINILNASLMAMKRCLEKIQEKTAVDLFLVDGNRKPDVSIPCTAVIKGDAKIPEIMAASILAKTERDRIMDLCDEKWPMYDYKKHKGYPTKEHIEKIALYGDSPIRRKSFHLKENGSEELSLF</sequence>
<evidence type="ECO:0000256" key="7">
    <source>
        <dbReference type="ARBA" id="ARBA00019179"/>
    </source>
</evidence>
<dbReference type="GO" id="GO:0006298">
    <property type="term" value="P:mismatch repair"/>
    <property type="evidence" value="ECO:0007669"/>
    <property type="project" value="TreeGrafter"/>
</dbReference>
<evidence type="ECO:0000256" key="13">
    <source>
        <dbReference type="ARBA" id="ARBA00023211"/>
    </source>
</evidence>
<evidence type="ECO:0000256" key="11">
    <source>
        <dbReference type="ARBA" id="ARBA00022759"/>
    </source>
</evidence>
<dbReference type="GO" id="GO:0004523">
    <property type="term" value="F:RNA-DNA hybrid ribonuclease activity"/>
    <property type="evidence" value="ECO:0007669"/>
    <property type="project" value="UniProtKB-UniRule"/>
</dbReference>
<feature type="binding site" evidence="14 15">
    <location>
        <position position="19"/>
    </location>
    <ligand>
        <name>a divalent metal cation</name>
        <dbReference type="ChEBI" id="CHEBI:60240"/>
    </ligand>
</feature>
<feature type="binding site" evidence="14 15">
    <location>
        <position position="20"/>
    </location>
    <ligand>
        <name>a divalent metal cation</name>
        <dbReference type="ChEBI" id="CHEBI:60240"/>
    </ligand>
</feature>
<dbReference type="AlphaFoldDB" id="A0A9D1PR93"/>
<evidence type="ECO:0000313" key="19">
    <source>
        <dbReference type="Proteomes" id="UP000823936"/>
    </source>
</evidence>
<proteinExistence type="inferred from homology"/>
<evidence type="ECO:0000256" key="6">
    <source>
        <dbReference type="ARBA" id="ARBA00012180"/>
    </source>
</evidence>
<comment type="cofactor">
    <cofactor evidence="2">
        <name>Mg(2+)</name>
        <dbReference type="ChEBI" id="CHEBI:18420"/>
    </cofactor>
</comment>
<evidence type="ECO:0000256" key="4">
    <source>
        <dbReference type="ARBA" id="ARBA00004496"/>
    </source>
</evidence>
<dbReference type="InterPro" id="IPR036397">
    <property type="entry name" value="RNaseH_sf"/>
</dbReference>
<dbReference type="GO" id="GO:0030145">
    <property type="term" value="F:manganese ion binding"/>
    <property type="evidence" value="ECO:0007669"/>
    <property type="project" value="UniProtKB-UniRule"/>
</dbReference>
<dbReference type="PANTHER" id="PTHR10954">
    <property type="entry name" value="RIBONUCLEASE H2 SUBUNIT A"/>
    <property type="match status" value="1"/>
</dbReference>
<evidence type="ECO:0000256" key="15">
    <source>
        <dbReference type="PROSITE-ProRule" id="PRU01319"/>
    </source>
</evidence>
<evidence type="ECO:0000256" key="9">
    <source>
        <dbReference type="ARBA" id="ARBA00022722"/>
    </source>
</evidence>
<dbReference type="Gene3D" id="3.30.420.10">
    <property type="entry name" value="Ribonuclease H-like superfamily/Ribonuclease H"/>
    <property type="match status" value="1"/>
</dbReference>
<evidence type="ECO:0000256" key="5">
    <source>
        <dbReference type="ARBA" id="ARBA00007383"/>
    </source>
</evidence>
<dbReference type="PROSITE" id="PS51975">
    <property type="entry name" value="RNASE_H_2"/>
    <property type="match status" value="1"/>
</dbReference>
<dbReference type="SUPFAM" id="SSF53098">
    <property type="entry name" value="Ribonuclease H-like"/>
    <property type="match status" value="1"/>
</dbReference>
<comment type="function">
    <text evidence="3 14 16">Endonuclease that specifically degrades the RNA of RNA-DNA hybrids.</text>
</comment>
<comment type="caution">
    <text evidence="18">The sequence shown here is derived from an EMBL/GenBank/DDBJ whole genome shotgun (WGS) entry which is preliminary data.</text>
</comment>
<keyword evidence="13 14" id="KW-0464">Manganese</keyword>
<evidence type="ECO:0000256" key="3">
    <source>
        <dbReference type="ARBA" id="ARBA00004065"/>
    </source>
</evidence>
<reference evidence="18" key="2">
    <citation type="submission" date="2021-04" db="EMBL/GenBank/DDBJ databases">
        <authorList>
            <person name="Gilroy R."/>
        </authorList>
    </citation>
    <scope>NUCLEOTIDE SEQUENCE</scope>
    <source>
        <strain evidence="18">Gambia11-129</strain>
    </source>
</reference>
<evidence type="ECO:0000256" key="1">
    <source>
        <dbReference type="ARBA" id="ARBA00000077"/>
    </source>
</evidence>
<dbReference type="PANTHER" id="PTHR10954:SF18">
    <property type="entry name" value="RIBONUCLEASE HII"/>
    <property type="match status" value="1"/>
</dbReference>
<feature type="domain" description="RNase H type-2" evidence="17">
    <location>
        <begin position="13"/>
        <end position="204"/>
    </location>
</feature>
<dbReference type="Pfam" id="PF01351">
    <property type="entry name" value="RNase_HII"/>
    <property type="match status" value="1"/>
</dbReference>
<dbReference type="EMBL" id="DXHU01000002">
    <property type="protein sequence ID" value="HIV98211.1"/>
    <property type="molecule type" value="Genomic_DNA"/>
</dbReference>
<evidence type="ECO:0000256" key="16">
    <source>
        <dbReference type="RuleBase" id="RU003515"/>
    </source>
</evidence>
<evidence type="ECO:0000256" key="14">
    <source>
        <dbReference type="HAMAP-Rule" id="MF_00052"/>
    </source>
</evidence>
<gene>
    <name evidence="14" type="primary">rnhB</name>
    <name evidence="18" type="ORF">IAB12_00305</name>
</gene>
<dbReference type="GO" id="GO:0032299">
    <property type="term" value="C:ribonuclease H2 complex"/>
    <property type="evidence" value="ECO:0007669"/>
    <property type="project" value="TreeGrafter"/>
</dbReference>
<dbReference type="GO" id="GO:0043137">
    <property type="term" value="P:DNA replication, removal of RNA primer"/>
    <property type="evidence" value="ECO:0007669"/>
    <property type="project" value="TreeGrafter"/>
</dbReference>
<keyword evidence="9 14" id="KW-0540">Nuclease</keyword>
<dbReference type="InterPro" id="IPR022898">
    <property type="entry name" value="RNase_HII"/>
</dbReference>
<evidence type="ECO:0000256" key="2">
    <source>
        <dbReference type="ARBA" id="ARBA00001946"/>
    </source>
</evidence>
<evidence type="ECO:0000256" key="10">
    <source>
        <dbReference type="ARBA" id="ARBA00022723"/>
    </source>
</evidence>
<dbReference type="HAMAP" id="MF_00052_B">
    <property type="entry name" value="RNase_HII_B"/>
    <property type="match status" value="1"/>
</dbReference>
<dbReference type="EC" id="3.1.26.4" evidence="6 14"/>
<comment type="cofactor">
    <cofactor evidence="14 15">
        <name>Mn(2+)</name>
        <dbReference type="ChEBI" id="CHEBI:29035"/>
    </cofactor>
    <cofactor evidence="14 15">
        <name>Mg(2+)</name>
        <dbReference type="ChEBI" id="CHEBI:18420"/>
    </cofactor>
    <text evidence="14 15">Manganese or magnesium. Binds 1 divalent metal ion per monomer in the absence of substrate. May bind a second metal ion after substrate binding.</text>
</comment>
<dbReference type="InterPro" id="IPR012337">
    <property type="entry name" value="RNaseH-like_sf"/>
</dbReference>
<evidence type="ECO:0000256" key="8">
    <source>
        <dbReference type="ARBA" id="ARBA00022490"/>
    </source>
</evidence>
<dbReference type="Proteomes" id="UP000823936">
    <property type="component" value="Unassembled WGS sequence"/>
</dbReference>
<reference evidence="18" key="1">
    <citation type="journal article" date="2021" name="PeerJ">
        <title>Extensive microbial diversity within the chicken gut microbiome revealed by metagenomics and culture.</title>
        <authorList>
            <person name="Gilroy R."/>
            <person name="Ravi A."/>
            <person name="Getino M."/>
            <person name="Pursley I."/>
            <person name="Horton D.L."/>
            <person name="Alikhan N.F."/>
            <person name="Baker D."/>
            <person name="Gharbi K."/>
            <person name="Hall N."/>
            <person name="Watson M."/>
            <person name="Adriaenssens E.M."/>
            <person name="Foster-Nyarko E."/>
            <person name="Jarju S."/>
            <person name="Secka A."/>
            <person name="Antonio M."/>
            <person name="Oren A."/>
            <person name="Chaudhuri R.R."/>
            <person name="La Ragione R."/>
            <person name="Hildebrand F."/>
            <person name="Pallen M.J."/>
        </authorList>
    </citation>
    <scope>NUCLEOTIDE SEQUENCE</scope>
    <source>
        <strain evidence="18">Gambia11-129</strain>
    </source>
</reference>
<dbReference type="NCBIfam" id="NF000595">
    <property type="entry name" value="PRK00015.1-3"/>
    <property type="match status" value="1"/>
</dbReference>
<evidence type="ECO:0000256" key="12">
    <source>
        <dbReference type="ARBA" id="ARBA00022801"/>
    </source>
</evidence>
<keyword evidence="10 14" id="KW-0479">Metal-binding</keyword>
<comment type="subcellular location">
    <subcellularLocation>
        <location evidence="4 14">Cytoplasm</location>
    </subcellularLocation>
</comment>